<dbReference type="EMBL" id="MN813693">
    <property type="protein sequence ID" value="QHB37812.1"/>
    <property type="molecule type" value="Genomic_DNA"/>
</dbReference>
<organism evidence="1 2">
    <name type="scientific">Mycobacterium phage Imvubu</name>
    <dbReference type="NCBI Taxonomy" id="2686233"/>
    <lineage>
        <taxon>Viruses</taxon>
        <taxon>Duplodnaviria</taxon>
        <taxon>Heunggongvirae</taxon>
        <taxon>Uroviricota</taxon>
        <taxon>Caudoviricetes</taxon>
        <taxon>Bclasvirinae</taxon>
        <taxon>Imvubuvirus</taxon>
        <taxon>Imvubuvirus imvubu</taxon>
    </lineage>
</organism>
<sequence length="83" mass="9075">MRQDGADGLMGRGGRRAMARNRAMRKAMGSVRTAGCLTPDKRRYRTLGEAVADAARLVLEGRTGLTPYPCGRHYHLTSSARRG</sequence>
<protein>
    <submittedName>
        <fullName evidence="1">Uncharacterized protein</fullName>
    </submittedName>
</protein>
<name>A0A6B9L7N5_9CAUD</name>
<proteinExistence type="predicted"/>
<dbReference type="Proteomes" id="UP000464404">
    <property type="component" value="Segment"/>
</dbReference>
<reference evidence="1 2" key="1">
    <citation type="submission" date="2019-12" db="EMBL/GenBank/DDBJ databases">
        <authorList>
            <person name="Garlena R.A."/>
            <person name="Russell D.A."/>
            <person name="Pope W.H."/>
            <person name="Jacobs-Sera D."/>
            <person name="Hatfull G.F."/>
        </authorList>
    </citation>
    <scope>NUCLEOTIDE SEQUENCE [LARGE SCALE GENOMIC DNA]</scope>
</reference>
<dbReference type="GeneID" id="60321431"/>
<dbReference type="KEGG" id="vg:60321431"/>
<evidence type="ECO:0000313" key="2">
    <source>
        <dbReference type="Proteomes" id="UP000464404"/>
    </source>
</evidence>
<dbReference type="RefSeq" id="YP_009950021.1">
    <property type="nucleotide sequence ID" value="NC_051586.1"/>
</dbReference>
<gene>
    <name evidence="1" type="primary">71</name>
    <name evidence="1" type="ORF">PBI_IMVUBU_71</name>
</gene>
<keyword evidence="2" id="KW-1185">Reference proteome</keyword>
<evidence type="ECO:0000313" key="1">
    <source>
        <dbReference type="EMBL" id="QHB37812.1"/>
    </source>
</evidence>
<accession>A0A6B9L7N5</accession>